<sequence length="312" mass="33930">MAVAEAFLARGHTPFLFAMAPVPARFGERAPLRDVAFVHGDIRSAHDLERALGVCRPDIVIHLAAVTPDLDAEKAAPERITEVNISGVASLMKAVRAIPDIRRVVMASSVAVYGHVDPAEGMISEDHPLAPHSLYGISKVAAEKTALRLAEIYQMDVRIARIGPVYGPWEHGTAVRPMLSPHAQLLERLLRGEPVILDRRMAGDWLYSRDAGRGIASLALAQVLKHDIYNIGNGSVSTVAEWGTVMASVLHGAPITHSVPGKAPTILSPLRQDRAPLSIDRLLQDTDYVPCFTGADTVVNYLNWLEQYPDDL</sequence>
<name>A0A7W4NRP8_9PROT</name>
<feature type="domain" description="NAD-dependent epimerase/dehydratase" evidence="3">
    <location>
        <begin position="2"/>
        <end position="232"/>
    </location>
</feature>
<dbReference type="SUPFAM" id="SSF51735">
    <property type="entry name" value="NAD(P)-binding Rossmann-fold domains"/>
    <property type="match status" value="1"/>
</dbReference>
<comment type="pathway">
    <text evidence="1">Bacterial outer membrane biogenesis; LPS O-antigen biosynthesis.</text>
</comment>
<dbReference type="Gene3D" id="3.40.50.720">
    <property type="entry name" value="NAD(P)-binding Rossmann-like Domain"/>
    <property type="match status" value="1"/>
</dbReference>
<dbReference type="Proteomes" id="UP000540490">
    <property type="component" value="Unassembled WGS sequence"/>
</dbReference>
<accession>A0A7W4NRP8</accession>
<dbReference type="Pfam" id="PF01370">
    <property type="entry name" value="Epimerase"/>
    <property type="match status" value="1"/>
</dbReference>
<comment type="caution">
    <text evidence="4">The sequence shown here is derived from an EMBL/GenBank/DDBJ whole genome shotgun (WGS) entry which is preliminary data.</text>
</comment>
<dbReference type="EMBL" id="JABEQN010000005">
    <property type="protein sequence ID" value="MBB2193137.1"/>
    <property type="molecule type" value="Genomic_DNA"/>
</dbReference>
<dbReference type="InterPro" id="IPR001509">
    <property type="entry name" value="Epimerase_deHydtase"/>
</dbReference>
<dbReference type="EMBL" id="JABEQO010000004">
    <property type="protein sequence ID" value="MBB2163811.1"/>
    <property type="molecule type" value="Genomic_DNA"/>
</dbReference>
<dbReference type="Proteomes" id="UP000561077">
    <property type="component" value="Unassembled WGS sequence"/>
</dbReference>
<keyword evidence="6" id="KW-1185">Reference proteome</keyword>
<reference evidence="6 7" key="1">
    <citation type="submission" date="2020-04" db="EMBL/GenBank/DDBJ databases">
        <title>Description of novel Gluconacetobacter.</title>
        <authorList>
            <person name="Sombolestani A."/>
        </authorList>
    </citation>
    <scope>NUCLEOTIDE SEQUENCE [LARGE SCALE GENOMIC DNA]</scope>
    <source>
        <strain evidence="5 6">LMG 1728</strain>
        <strain evidence="4 7">LMG 1731</strain>
    </source>
</reference>
<evidence type="ECO:0000256" key="2">
    <source>
        <dbReference type="ARBA" id="ARBA00007637"/>
    </source>
</evidence>
<dbReference type="InterPro" id="IPR036291">
    <property type="entry name" value="NAD(P)-bd_dom_sf"/>
</dbReference>
<organism evidence="4 7">
    <name type="scientific">Gluconacetobacter dulcium</name>
    <dbReference type="NCBI Taxonomy" id="2729096"/>
    <lineage>
        <taxon>Bacteria</taxon>
        <taxon>Pseudomonadati</taxon>
        <taxon>Pseudomonadota</taxon>
        <taxon>Alphaproteobacteria</taxon>
        <taxon>Acetobacterales</taxon>
        <taxon>Acetobacteraceae</taxon>
        <taxon>Gluconacetobacter</taxon>
    </lineage>
</organism>
<evidence type="ECO:0000313" key="7">
    <source>
        <dbReference type="Proteomes" id="UP000561077"/>
    </source>
</evidence>
<evidence type="ECO:0000259" key="3">
    <source>
        <dbReference type="Pfam" id="PF01370"/>
    </source>
</evidence>
<evidence type="ECO:0000313" key="5">
    <source>
        <dbReference type="EMBL" id="MBB2193137.1"/>
    </source>
</evidence>
<gene>
    <name evidence="5" type="ORF">HLH25_05670</name>
    <name evidence="4" type="ORF">HLH26_04515</name>
</gene>
<evidence type="ECO:0000313" key="4">
    <source>
        <dbReference type="EMBL" id="MBB2163811.1"/>
    </source>
</evidence>
<protein>
    <submittedName>
        <fullName evidence="4">NAD(P)-dependent oxidoreductase</fullName>
    </submittedName>
</protein>
<evidence type="ECO:0000313" key="6">
    <source>
        <dbReference type="Proteomes" id="UP000540490"/>
    </source>
</evidence>
<dbReference type="PANTHER" id="PTHR43000">
    <property type="entry name" value="DTDP-D-GLUCOSE 4,6-DEHYDRATASE-RELATED"/>
    <property type="match status" value="1"/>
</dbReference>
<evidence type="ECO:0000256" key="1">
    <source>
        <dbReference type="ARBA" id="ARBA00005125"/>
    </source>
</evidence>
<dbReference type="CDD" id="cd08946">
    <property type="entry name" value="SDR_e"/>
    <property type="match status" value="1"/>
</dbReference>
<comment type="similarity">
    <text evidence="2">Belongs to the NAD(P)-dependent epimerase/dehydratase family.</text>
</comment>
<dbReference type="AlphaFoldDB" id="A0A7W4NRP8"/>
<proteinExistence type="inferred from homology"/>